<accession>A0A820QPE7</accession>
<organism evidence="1 2">
    <name type="scientific">Adineta steineri</name>
    <dbReference type="NCBI Taxonomy" id="433720"/>
    <lineage>
        <taxon>Eukaryota</taxon>
        <taxon>Metazoa</taxon>
        <taxon>Spiralia</taxon>
        <taxon>Gnathifera</taxon>
        <taxon>Rotifera</taxon>
        <taxon>Eurotatoria</taxon>
        <taxon>Bdelloidea</taxon>
        <taxon>Adinetida</taxon>
        <taxon>Adinetidae</taxon>
        <taxon>Adineta</taxon>
    </lineage>
</organism>
<dbReference type="InterPro" id="IPR036812">
    <property type="entry name" value="NAD(P)_OxRdtase_dom_sf"/>
</dbReference>
<sequence>QIFFRFLMDIGLTPLTGTTDKKHMKEDLQVLQWPSLDNDSIAKLKKLIHD</sequence>
<name>A0A820QPE7_9BILA</name>
<dbReference type="AlphaFoldDB" id="A0A820QPE7"/>
<proteinExistence type="predicted"/>
<dbReference type="SUPFAM" id="SSF51430">
    <property type="entry name" value="NAD(P)-linked oxidoreductase"/>
    <property type="match status" value="1"/>
</dbReference>
<protein>
    <recommendedName>
        <fullName evidence="3">Aldo/keto reductase</fullName>
    </recommendedName>
</protein>
<dbReference type="Gene3D" id="3.20.20.100">
    <property type="entry name" value="NADP-dependent oxidoreductase domain"/>
    <property type="match status" value="1"/>
</dbReference>
<dbReference type="Proteomes" id="UP000663881">
    <property type="component" value="Unassembled WGS sequence"/>
</dbReference>
<comment type="caution">
    <text evidence="1">The sequence shown here is derived from an EMBL/GenBank/DDBJ whole genome shotgun (WGS) entry which is preliminary data.</text>
</comment>
<gene>
    <name evidence="1" type="ORF">OKA104_LOCUS52791</name>
</gene>
<evidence type="ECO:0000313" key="1">
    <source>
        <dbReference type="EMBL" id="CAF4425898.1"/>
    </source>
</evidence>
<reference evidence="1" key="1">
    <citation type="submission" date="2021-02" db="EMBL/GenBank/DDBJ databases">
        <authorList>
            <person name="Nowell W R."/>
        </authorList>
    </citation>
    <scope>NUCLEOTIDE SEQUENCE</scope>
</reference>
<evidence type="ECO:0008006" key="3">
    <source>
        <dbReference type="Google" id="ProtNLM"/>
    </source>
</evidence>
<dbReference type="EMBL" id="CAJOAY010031476">
    <property type="protein sequence ID" value="CAF4425898.1"/>
    <property type="molecule type" value="Genomic_DNA"/>
</dbReference>
<evidence type="ECO:0000313" key="2">
    <source>
        <dbReference type="Proteomes" id="UP000663881"/>
    </source>
</evidence>
<feature type="non-terminal residue" evidence="1">
    <location>
        <position position="1"/>
    </location>
</feature>